<dbReference type="Proteomes" id="UP000273252">
    <property type="component" value="Unassembled WGS sequence"/>
</dbReference>
<dbReference type="AlphaFoldDB" id="A0A3A6QIM4"/>
<protein>
    <submittedName>
        <fullName evidence="2">MSHA biogenesis protein MshK</fullName>
    </submittedName>
</protein>
<comment type="caution">
    <text evidence="2">The sequence shown here is derived from an EMBL/GenBank/DDBJ whole genome shotgun (WGS) entry which is preliminary data.</text>
</comment>
<accession>A0A3A6QIM4</accession>
<dbReference type="OrthoDB" id="5917619at2"/>
<feature type="chain" id="PRO_5017398064" evidence="1">
    <location>
        <begin position="19"/>
        <end position="109"/>
    </location>
</feature>
<keyword evidence="1" id="KW-0732">Signal</keyword>
<evidence type="ECO:0000256" key="1">
    <source>
        <dbReference type="SAM" id="SignalP"/>
    </source>
</evidence>
<dbReference type="RefSeq" id="WP_120031676.1">
    <property type="nucleotide sequence ID" value="NZ_QVMU01000010.1"/>
</dbReference>
<evidence type="ECO:0000313" key="3">
    <source>
        <dbReference type="Proteomes" id="UP000273252"/>
    </source>
</evidence>
<dbReference type="EMBL" id="QVMU01000010">
    <property type="protein sequence ID" value="RJX70676.1"/>
    <property type="molecule type" value="Genomic_DNA"/>
</dbReference>
<gene>
    <name evidence="2" type="ORF">DZ860_12300</name>
</gene>
<keyword evidence="3" id="KW-1185">Reference proteome</keyword>
<feature type="signal peptide" evidence="1">
    <location>
        <begin position="1"/>
        <end position="18"/>
    </location>
</feature>
<reference evidence="2 3" key="1">
    <citation type="submission" date="2018-08" db="EMBL/GenBank/DDBJ databases">
        <title>Vibrio isolated from the Eastern China Marginal Seas.</title>
        <authorList>
            <person name="Li Y."/>
        </authorList>
    </citation>
    <scope>NUCLEOTIDE SEQUENCE [LARGE SCALE GENOMIC DNA]</scope>
    <source>
        <strain evidence="2 3">BEI233</strain>
    </source>
</reference>
<evidence type="ECO:0000313" key="2">
    <source>
        <dbReference type="EMBL" id="RJX70676.1"/>
    </source>
</evidence>
<proteinExistence type="predicted"/>
<name>A0A3A6QIM4_9VIBR</name>
<sequence>MVSKWLIGLLGVTSVSFAAQDPTAPLNWQVSTQKAPTAKVTRVNVPNLQSIVCGSQLECVAILNGKALSEGEKLNGFNIQRIDSEYVMLTRGKKHWKLELFPQNIKQQQ</sequence>
<organism evidence="2 3">
    <name type="scientific">Vibrio sinensis</name>
    <dbReference type="NCBI Taxonomy" id="2302434"/>
    <lineage>
        <taxon>Bacteria</taxon>
        <taxon>Pseudomonadati</taxon>
        <taxon>Pseudomonadota</taxon>
        <taxon>Gammaproteobacteria</taxon>
        <taxon>Vibrionales</taxon>
        <taxon>Vibrionaceae</taxon>
        <taxon>Vibrio</taxon>
    </lineage>
</organism>